<accession>A0A5D4HGH8</accession>
<keyword evidence="1 6" id="KW-0575">Peroxidase</keyword>
<comment type="similarity">
    <text evidence="6">Belongs to the peroxiredoxin family. Tpx subfamily.</text>
</comment>
<dbReference type="EMBL" id="VTAV01000001">
    <property type="protein sequence ID" value="TYR37940.1"/>
    <property type="molecule type" value="Genomic_DNA"/>
</dbReference>
<dbReference type="HAMAP" id="MF_00269">
    <property type="entry name" value="Tpx"/>
    <property type="match status" value="1"/>
</dbReference>
<dbReference type="InterPro" id="IPR036249">
    <property type="entry name" value="Thioredoxin-like_sf"/>
</dbReference>
<evidence type="ECO:0000256" key="4">
    <source>
        <dbReference type="ARBA" id="ARBA00023157"/>
    </source>
</evidence>
<dbReference type="PROSITE" id="PS01265">
    <property type="entry name" value="TPX"/>
    <property type="match status" value="1"/>
</dbReference>
<dbReference type="InterPro" id="IPR013740">
    <property type="entry name" value="Redoxin"/>
</dbReference>
<dbReference type="Gene3D" id="3.40.30.10">
    <property type="entry name" value="Glutaredoxin"/>
    <property type="match status" value="1"/>
</dbReference>
<evidence type="ECO:0000256" key="6">
    <source>
        <dbReference type="HAMAP-Rule" id="MF_00269"/>
    </source>
</evidence>
<proteinExistence type="inferred from homology"/>
<organism evidence="8 9">
    <name type="scientific">Sphingobacterium phlebotomi</name>
    <dbReference type="NCBI Taxonomy" id="2605433"/>
    <lineage>
        <taxon>Bacteria</taxon>
        <taxon>Pseudomonadati</taxon>
        <taxon>Bacteroidota</taxon>
        <taxon>Sphingobacteriia</taxon>
        <taxon>Sphingobacteriales</taxon>
        <taxon>Sphingobacteriaceae</taxon>
        <taxon>Sphingobacterium</taxon>
    </lineage>
</organism>
<comment type="miscellaneous">
    <text evidence="6">The active site is a conserved redox-active cysteine residue, the peroxidatic cysteine (C(P)), which makes the nucleophilic attack on the peroxide substrate. The peroxide oxidizes the C(P)-SH to cysteine sulfenic acid (C(P)-SOH), which then reacts with another cysteine residue, the resolving cysteine (C(R)), to form a disulfide bridge. The disulfide is subsequently reduced by an appropriate electron donor to complete the catalytic cycle. In this atypical 2-Cys peroxiredoxin, C(R) is present in the same subunit to form an intramolecular disulfide. The disulfide is subsequently reduced by thioredoxin.</text>
</comment>
<dbReference type="NCBIfam" id="NF001808">
    <property type="entry name" value="PRK00522.1"/>
    <property type="match status" value="1"/>
</dbReference>
<evidence type="ECO:0000313" key="9">
    <source>
        <dbReference type="Proteomes" id="UP000322362"/>
    </source>
</evidence>
<gene>
    <name evidence="6" type="primary">tpx</name>
    <name evidence="8" type="ORF">FXV77_01260</name>
</gene>
<keyword evidence="2 6" id="KW-0049">Antioxidant</keyword>
<comment type="subunit">
    <text evidence="6">Homodimer.</text>
</comment>
<dbReference type="InterPro" id="IPR018219">
    <property type="entry name" value="Tpx_CS"/>
</dbReference>
<evidence type="ECO:0000256" key="1">
    <source>
        <dbReference type="ARBA" id="ARBA00022559"/>
    </source>
</evidence>
<dbReference type="CDD" id="cd03014">
    <property type="entry name" value="PRX_Atyp2cys"/>
    <property type="match status" value="1"/>
</dbReference>
<dbReference type="InterPro" id="IPR002065">
    <property type="entry name" value="TPX"/>
</dbReference>
<feature type="active site" description="Cysteine sulfenic acid (-SOH) intermediate" evidence="6">
    <location>
        <position position="60"/>
    </location>
</feature>
<dbReference type="RefSeq" id="WP_148917405.1">
    <property type="nucleotide sequence ID" value="NZ_VTAV01000001.1"/>
</dbReference>
<feature type="domain" description="Thioredoxin" evidence="7">
    <location>
        <begin position="18"/>
        <end position="165"/>
    </location>
</feature>
<comment type="caution">
    <text evidence="8">The sequence shown here is derived from an EMBL/GenBank/DDBJ whole genome shotgun (WGS) entry which is preliminary data.</text>
</comment>
<evidence type="ECO:0000313" key="8">
    <source>
        <dbReference type="EMBL" id="TYR37940.1"/>
    </source>
</evidence>
<comment type="catalytic activity">
    <reaction evidence="6">
        <text>a hydroperoxide + [thioredoxin]-dithiol = an alcohol + [thioredoxin]-disulfide + H2O</text>
        <dbReference type="Rhea" id="RHEA:62620"/>
        <dbReference type="Rhea" id="RHEA-COMP:10698"/>
        <dbReference type="Rhea" id="RHEA-COMP:10700"/>
        <dbReference type="ChEBI" id="CHEBI:15377"/>
        <dbReference type="ChEBI" id="CHEBI:29950"/>
        <dbReference type="ChEBI" id="CHEBI:30879"/>
        <dbReference type="ChEBI" id="CHEBI:35924"/>
        <dbReference type="ChEBI" id="CHEBI:50058"/>
        <dbReference type="EC" id="1.11.1.24"/>
    </reaction>
</comment>
<comment type="function">
    <text evidence="6">Thiol-specific peroxidase that catalyzes the reduction of hydrogen peroxide and organic hydroperoxides to water and alcohols, respectively. Plays a role in cell protection against oxidative stress by detoxifying peroxides.</text>
</comment>
<keyword evidence="9" id="KW-1185">Reference proteome</keyword>
<dbReference type="EC" id="1.11.1.24" evidence="6"/>
<protein>
    <recommendedName>
        <fullName evidence="6">Thiol peroxidase</fullName>
        <shortName evidence="6">Tpx</shortName>
        <ecNumber evidence="6">1.11.1.24</ecNumber>
    </recommendedName>
    <alternativeName>
        <fullName evidence="6">Peroxiredoxin tpx</fullName>
        <shortName evidence="6">Prx</shortName>
    </alternativeName>
    <alternativeName>
        <fullName evidence="6">Thioredoxin peroxidase</fullName>
    </alternativeName>
    <alternativeName>
        <fullName evidence="6">Thioredoxin-dependent peroxiredoxin</fullName>
    </alternativeName>
</protein>
<dbReference type="PANTHER" id="PTHR43110">
    <property type="entry name" value="THIOL PEROXIDASE"/>
    <property type="match status" value="1"/>
</dbReference>
<keyword evidence="3 6" id="KW-0560">Oxidoreductase</keyword>
<sequence length="165" mass="17870">MTKITFKGTAVNTQGDLPTVGSSAPDFKLTTGDLSEKSLSDFKGKKVVLNIFPSIDTGTCAMSVRKFNEKASGLENTVVLCISRDLPFAQGRFCAAENLENVITLSEYKDSNFSDAYHVKFVDGPLTGLLSRSVVVIDEEGKVSYIEQVAETTEEPDYDKALAAL</sequence>
<evidence type="ECO:0000259" key="7">
    <source>
        <dbReference type="PROSITE" id="PS51352"/>
    </source>
</evidence>
<evidence type="ECO:0000256" key="5">
    <source>
        <dbReference type="ARBA" id="ARBA00023284"/>
    </source>
</evidence>
<dbReference type="SUPFAM" id="SSF52833">
    <property type="entry name" value="Thioredoxin-like"/>
    <property type="match status" value="1"/>
</dbReference>
<reference evidence="8 9" key="1">
    <citation type="submission" date="2019-08" db="EMBL/GenBank/DDBJ databases">
        <title>Phlebobacter frassis gen. nov. sp. nov., a new member of family Sphingobacteriaceae isolated from sand fly rearing media.</title>
        <authorList>
            <person name="Kakumanu M.L."/>
            <person name="Marayati B.F."/>
            <person name="Wada-Katsumata A."/>
            <person name="Wasserberg G."/>
            <person name="Schal C."/>
            <person name="Apperson C.S."/>
            <person name="Ponnusamy L."/>
        </authorList>
    </citation>
    <scope>NUCLEOTIDE SEQUENCE [LARGE SCALE GENOMIC DNA]</scope>
    <source>
        <strain evidence="8 9">SSI9</strain>
    </source>
</reference>
<evidence type="ECO:0000256" key="3">
    <source>
        <dbReference type="ARBA" id="ARBA00023002"/>
    </source>
</evidence>
<dbReference type="Pfam" id="PF08534">
    <property type="entry name" value="Redoxin"/>
    <property type="match status" value="1"/>
</dbReference>
<keyword evidence="5 6" id="KW-0676">Redox-active center</keyword>
<feature type="disulfide bond" description="Redox-active" evidence="6">
    <location>
        <begin position="60"/>
        <end position="94"/>
    </location>
</feature>
<dbReference type="PROSITE" id="PS51352">
    <property type="entry name" value="THIOREDOXIN_2"/>
    <property type="match status" value="1"/>
</dbReference>
<evidence type="ECO:0000256" key="2">
    <source>
        <dbReference type="ARBA" id="ARBA00022862"/>
    </source>
</evidence>
<name>A0A5D4HGH8_9SPHI</name>
<dbReference type="InterPro" id="IPR013766">
    <property type="entry name" value="Thioredoxin_domain"/>
</dbReference>
<keyword evidence="4 6" id="KW-1015">Disulfide bond</keyword>
<dbReference type="PANTHER" id="PTHR43110:SF1">
    <property type="entry name" value="THIOL PEROXIDASE"/>
    <property type="match status" value="1"/>
</dbReference>
<dbReference type="AlphaFoldDB" id="A0A5D4HGH8"/>
<dbReference type="GO" id="GO:0008379">
    <property type="term" value="F:thioredoxin peroxidase activity"/>
    <property type="evidence" value="ECO:0007669"/>
    <property type="project" value="UniProtKB-UniRule"/>
</dbReference>
<dbReference type="Proteomes" id="UP000322362">
    <property type="component" value="Unassembled WGS sequence"/>
</dbReference>
<dbReference type="InterPro" id="IPR050455">
    <property type="entry name" value="Tpx_Peroxidase_subfamily"/>
</dbReference>